<dbReference type="GeneID" id="36347313"/>
<name>A0A2P5A011_9HYPO</name>
<reference evidence="1 2" key="1">
    <citation type="journal article" date="2016" name="Genome Announc.">
        <title>Draft Whole-Genome Sequence of Trichoderma gamsii T6085, a Promising Biocontrol Agent of Fusarium Head Blight on Wheat.</title>
        <authorList>
            <person name="Baroncelli R."/>
            <person name="Zapparata A."/>
            <person name="Piaggeschi G."/>
            <person name="Sarrocco S."/>
            <person name="Vannacci G."/>
        </authorList>
    </citation>
    <scope>NUCLEOTIDE SEQUENCE [LARGE SCALE GENOMIC DNA]</scope>
    <source>
        <strain evidence="1 2">T6085</strain>
    </source>
</reference>
<evidence type="ECO:0000313" key="1">
    <source>
        <dbReference type="EMBL" id="PON29885.1"/>
    </source>
</evidence>
<dbReference type="Proteomes" id="UP000054821">
    <property type="component" value="Unassembled WGS sequence"/>
</dbReference>
<accession>A0A2P5A011</accession>
<evidence type="ECO:0000313" key="2">
    <source>
        <dbReference type="Proteomes" id="UP000054821"/>
    </source>
</evidence>
<dbReference type="EMBL" id="JPDN02000003">
    <property type="protein sequence ID" value="PON29885.1"/>
    <property type="molecule type" value="Genomic_DNA"/>
</dbReference>
<feature type="non-terminal residue" evidence="1">
    <location>
        <position position="1"/>
    </location>
</feature>
<organism evidence="1 2">
    <name type="scientific">Trichoderma gamsii</name>
    <dbReference type="NCBI Taxonomy" id="398673"/>
    <lineage>
        <taxon>Eukaryota</taxon>
        <taxon>Fungi</taxon>
        <taxon>Dikarya</taxon>
        <taxon>Ascomycota</taxon>
        <taxon>Pezizomycotina</taxon>
        <taxon>Sordariomycetes</taxon>
        <taxon>Hypocreomycetidae</taxon>
        <taxon>Hypocreales</taxon>
        <taxon>Hypocreaceae</taxon>
        <taxon>Trichoderma</taxon>
    </lineage>
</organism>
<dbReference type="AlphaFoldDB" id="A0A2P5A011"/>
<comment type="caution">
    <text evidence="1">The sequence shown here is derived from an EMBL/GenBank/DDBJ whole genome shotgun (WGS) entry which is preliminary data.</text>
</comment>
<keyword evidence="2" id="KW-1185">Reference proteome</keyword>
<gene>
    <name evidence="1" type="ORF">TGAM01_v201251</name>
</gene>
<protein>
    <submittedName>
        <fullName evidence="1">Uncharacterized protein</fullName>
    </submittedName>
</protein>
<proteinExistence type="predicted"/>
<sequence>ENRGIDVDCNGSIDLLCFYSVILCRKKGSKLAYMLLGVLCRGLCFRCESILALNQTIPH</sequence>
<dbReference type="RefSeq" id="XP_024406541.1">
    <property type="nucleotide sequence ID" value="XM_024548725.1"/>
</dbReference>